<gene>
    <name evidence="2" type="ORF">AKAME5_002883600</name>
</gene>
<dbReference type="InterPro" id="IPR000626">
    <property type="entry name" value="Ubiquitin-like_dom"/>
</dbReference>
<dbReference type="EMBL" id="BRZM01004627">
    <property type="protein sequence ID" value="GLD58490.1"/>
    <property type="molecule type" value="Genomic_DNA"/>
</dbReference>
<name>A0AAD3MS15_LATJO</name>
<organism evidence="2 3">
    <name type="scientific">Lates japonicus</name>
    <name type="common">Japanese lates</name>
    <dbReference type="NCBI Taxonomy" id="270547"/>
    <lineage>
        <taxon>Eukaryota</taxon>
        <taxon>Metazoa</taxon>
        <taxon>Chordata</taxon>
        <taxon>Craniata</taxon>
        <taxon>Vertebrata</taxon>
        <taxon>Euteleostomi</taxon>
        <taxon>Actinopterygii</taxon>
        <taxon>Neopterygii</taxon>
        <taxon>Teleostei</taxon>
        <taxon>Neoteleostei</taxon>
        <taxon>Acanthomorphata</taxon>
        <taxon>Carangaria</taxon>
        <taxon>Carangaria incertae sedis</taxon>
        <taxon>Centropomidae</taxon>
        <taxon>Lates</taxon>
    </lineage>
</organism>
<evidence type="ECO:0000313" key="3">
    <source>
        <dbReference type="Proteomes" id="UP001279410"/>
    </source>
</evidence>
<feature type="domain" description="Ubiquitin-like" evidence="1">
    <location>
        <begin position="3"/>
        <end position="87"/>
    </location>
</feature>
<dbReference type="SUPFAM" id="SSF54236">
    <property type="entry name" value="Ubiquitin-like"/>
    <property type="match status" value="1"/>
</dbReference>
<dbReference type="Gene3D" id="3.10.20.90">
    <property type="entry name" value="Phosphatidylinositol 3-kinase Catalytic Subunit, Chain A, domain 1"/>
    <property type="match status" value="1"/>
</dbReference>
<protein>
    <recommendedName>
        <fullName evidence="1">Ubiquitin-like domain-containing protein</fullName>
    </recommendedName>
</protein>
<evidence type="ECO:0000259" key="1">
    <source>
        <dbReference type="PROSITE" id="PS50053"/>
    </source>
</evidence>
<accession>A0AAD3MS15</accession>
<proteinExistence type="predicted"/>
<dbReference type="AlphaFoldDB" id="A0AAD3MS15"/>
<dbReference type="InterPro" id="IPR029071">
    <property type="entry name" value="Ubiquitin-like_domsf"/>
</dbReference>
<dbReference type="Pfam" id="PF00240">
    <property type="entry name" value="ubiquitin"/>
    <property type="match status" value="1"/>
</dbReference>
<sequence>MAASVLLHYSNGVKNIHLSNTEEQMSKVTTQQLKAKVMEALPKIQGLGEDDVQLSFNGLKLASDYSLSKYGIKPNSVVHLVLRVQGG</sequence>
<dbReference type="PROSITE" id="PS50053">
    <property type="entry name" value="UBIQUITIN_2"/>
    <property type="match status" value="1"/>
</dbReference>
<comment type="caution">
    <text evidence="2">The sequence shown here is derived from an EMBL/GenBank/DDBJ whole genome shotgun (WGS) entry which is preliminary data.</text>
</comment>
<dbReference type="Proteomes" id="UP001279410">
    <property type="component" value="Unassembled WGS sequence"/>
</dbReference>
<evidence type="ECO:0000313" key="2">
    <source>
        <dbReference type="EMBL" id="GLD58490.1"/>
    </source>
</evidence>
<keyword evidence="3" id="KW-1185">Reference proteome</keyword>
<reference evidence="2" key="1">
    <citation type="submission" date="2022-08" db="EMBL/GenBank/DDBJ databases">
        <title>Genome sequencing of akame (Lates japonicus).</title>
        <authorList>
            <person name="Hashiguchi Y."/>
            <person name="Takahashi H."/>
        </authorList>
    </citation>
    <scope>NUCLEOTIDE SEQUENCE</scope>
    <source>
        <strain evidence="2">Kochi</strain>
    </source>
</reference>